<name>M6KKK5_LEPIR</name>
<sequence length="61" mass="6822">MKRNLISMVLTLLTVGILFLIQVRFGLPINIAIMNCIFVLAAVFWVLEPIPGYATSILVIF</sequence>
<evidence type="ECO:0000313" key="2">
    <source>
        <dbReference type="EMBL" id="EMN28312.1"/>
    </source>
</evidence>
<dbReference type="EMBL" id="AHMZ02000137">
    <property type="protein sequence ID" value="EMN28312.1"/>
    <property type="molecule type" value="Genomic_DNA"/>
</dbReference>
<feature type="transmembrane region" description="Helical" evidence="1">
    <location>
        <begin position="5"/>
        <end position="23"/>
    </location>
</feature>
<comment type="caution">
    <text evidence="2">The sequence shown here is derived from an EMBL/GenBank/DDBJ whole genome shotgun (WGS) entry which is preliminary data.</text>
</comment>
<evidence type="ECO:0000313" key="3">
    <source>
        <dbReference type="Proteomes" id="UP000012137"/>
    </source>
</evidence>
<keyword evidence="1" id="KW-1133">Transmembrane helix</keyword>
<evidence type="ECO:0000256" key="1">
    <source>
        <dbReference type="SAM" id="Phobius"/>
    </source>
</evidence>
<keyword evidence="1" id="KW-0472">Membrane</keyword>
<dbReference type="Proteomes" id="UP000012137">
    <property type="component" value="Unassembled WGS sequence"/>
</dbReference>
<keyword evidence="1 2" id="KW-0812">Transmembrane</keyword>
<protein>
    <submittedName>
        <fullName evidence="2">Sodium:sulfate symporter transmembrane region domain protein</fullName>
    </submittedName>
</protein>
<reference evidence="2 3" key="1">
    <citation type="submission" date="2013-01" db="EMBL/GenBank/DDBJ databases">
        <authorList>
            <person name="Harkins D.M."/>
            <person name="Durkin A.S."/>
            <person name="Brinkac L.M."/>
            <person name="Haft D.H."/>
            <person name="Selengut J.D."/>
            <person name="Sanka R."/>
            <person name="DePew J."/>
            <person name="Purushe J."/>
            <person name="Peacock S.J."/>
            <person name="Thaipadungpanit J."/>
            <person name="Wuthiekanun V.W."/>
            <person name="Day N.P."/>
            <person name="Vinetz J.M."/>
            <person name="Sutton G.G."/>
            <person name="Nierman W.C."/>
            <person name="Fouts D.E."/>
        </authorList>
    </citation>
    <scope>NUCLEOTIDE SEQUENCE [LARGE SCALE GENOMIC DNA]</scope>
    <source>
        <strain evidence="2 3">L0374</strain>
    </source>
</reference>
<dbReference type="AlphaFoldDB" id="M6KKK5"/>
<accession>M6KKK5</accession>
<gene>
    <name evidence="2" type="ORF">LEP1GSC083_1418</name>
</gene>
<organism evidence="2 3">
    <name type="scientific">Leptospira interrogans serovar Pyrogenes str. L0374</name>
    <dbReference type="NCBI Taxonomy" id="1049928"/>
    <lineage>
        <taxon>Bacteria</taxon>
        <taxon>Pseudomonadati</taxon>
        <taxon>Spirochaetota</taxon>
        <taxon>Spirochaetia</taxon>
        <taxon>Leptospirales</taxon>
        <taxon>Leptospiraceae</taxon>
        <taxon>Leptospira</taxon>
    </lineage>
</organism>
<proteinExistence type="predicted"/>